<dbReference type="GO" id="GO:0003697">
    <property type="term" value="F:single-stranded DNA binding"/>
    <property type="evidence" value="ECO:0007669"/>
    <property type="project" value="InterPro"/>
</dbReference>
<evidence type="ECO:0000256" key="7">
    <source>
        <dbReference type="ARBA" id="ARBA00023239"/>
    </source>
</evidence>
<keyword evidence="7" id="KW-0456">Lyase</keyword>
<evidence type="ECO:0000256" key="5">
    <source>
        <dbReference type="ARBA" id="ARBA00023124"/>
    </source>
</evidence>
<protein>
    <recommendedName>
        <fullName evidence="8">Abasic site processing protein</fullName>
        <ecNumber evidence="8">3.4.-.-</ecNumber>
    </recommendedName>
</protein>
<keyword evidence="3" id="KW-0227">DNA damage</keyword>
<proteinExistence type="inferred from homology"/>
<dbReference type="GO" id="GO:0008233">
    <property type="term" value="F:peptidase activity"/>
    <property type="evidence" value="ECO:0007669"/>
    <property type="project" value="UniProtKB-KW"/>
</dbReference>
<dbReference type="Pfam" id="PF02586">
    <property type="entry name" value="SRAP"/>
    <property type="match status" value="1"/>
</dbReference>
<dbReference type="EC" id="3.4.-.-" evidence="8"/>
<evidence type="ECO:0000256" key="4">
    <source>
        <dbReference type="ARBA" id="ARBA00022801"/>
    </source>
</evidence>
<dbReference type="GO" id="GO:0106300">
    <property type="term" value="P:protein-DNA covalent cross-linking repair"/>
    <property type="evidence" value="ECO:0007669"/>
    <property type="project" value="InterPro"/>
</dbReference>
<evidence type="ECO:0000256" key="8">
    <source>
        <dbReference type="RuleBase" id="RU364100"/>
    </source>
</evidence>
<dbReference type="SUPFAM" id="SSF143081">
    <property type="entry name" value="BB1717-like"/>
    <property type="match status" value="1"/>
</dbReference>
<dbReference type="AlphaFoldDB" id="A0A1G5S563"/>
<keyword evidence="5" id="KW-0190">Covalent protein-DNA linkage</keyword>
<dbReference type="EMBL" id="FMWK01000020">
    <property type="protein sequence ID" value="SCZ81297.1"/>
    <property type="molecule type" value="Genomic_DNA"/>
</dbReference>
<dbReference type="InterPro" id="IPR003738">
    <property type="entry name" value="SRAP"/>
</dbReference>
<gene>
    <name evidence="9" type="ORF">SAMN02910350_02740</name>
</gene>
<keyword evidence="6" id="KW-0238">DNA-binding</keyword>
<keyword evidence="4 8" id="KW-0378">Hydrolase</keyword>
<dbReference type="GO" id="GO:0006508">
    <property type="term" value="P:proteolysis"/>
    <property type="evidence" value="ECO:0007669"/>
    <property type="project" value="UniProtKB-KW"/>
</dbReference>
<dbReference type="Proteomes" id="UP000199428">
    <property type="component" value="Unassembled WGS sequence"/>
</dbReference>
<evidence type="ECO:0000256" key="6">
    <source>
        <dbReference type="ARBA" id="ARBA00023125"/>
    </source>
</evidence>
<name>A0A1G5S563_PSEXY</name>
<sequence length="207" mass="23694">MCTRYALDITIDELREIMEVAEHSPLTMKFIDTHARPLVTDGEVRPTDIVPVIAPNSKGVKSVFPMQWGFMARDNKRTLFNARVETAGEKPTFKDAWQSHRCIIPAAYYYEWEHLKNPDGKVQTGDKYAIQPTGSTTTWLCGLYRIEEGYPVFVILTQEPTEELGKIHDRMPVMLPKDKIEQWINPASNPRDLISQALTDMVIEKAE</sequence>
<dbReference type="InterPro" id="IPR036590">
    <property type="entry name" value="SRAP-like"/>
</dbReference>
<dbReference type="GO" id="GO:0016829">
    <property type="term" value="F:lyase activity"/>
    <property type="evidence" value="ECO:0007669"/>
    <property type="project" value="UniProtKB-KW"/>
</dbReference>
<dbReference type="RefSeq" id="WP_090164140.1">
    <property type="nucleotide sequence ID" value="NZ_FMWK01000020.1"/>
</dbReference>
<reference evidence="9 10" key="1">
    <citation type="submission" date="2016-10" db="EMBL/GenBank/DDBJ databases">
        <authorList>
            <person name="de Groot N.N."/>
        </authorList>
    </citation>
    <scope>NUCLEOTIDE SEQUENCE [LARGE SCALE GENOMIC DNA]</scope>
    <source>
        <strain evidence="9 10">DSM 10317</strain>
    </source>
</reference>
<dbReference type="PANTHER" id="PTHR13604">
    <property type="entry name" value="DC12-RELATED"/>
    <property type="match status" value="1"/>
</dbReference>
<dbReference type="Gene3D" id="3.90.1680.10">
    <property type="entry name" value="SOS response associated peptidase-like"/>
    <property type="match status" value="1"/>
</dbReference>
<evidence type="ECO:0000256" key="1">
    <source>
        <dbReference type="ARBA" id="ARBA00008136"/>
    </source>
</evidence>
<dbReference type="PANTHER" id="PTHR13604:SF0">
    <property type="entry name" value="ABASIC SITE PROCESSING PROTEIN HMCES"/>
    <property type="match status" value="1"/>
</dbReference>
<evidence type="ECO:0000256" key="3">
    <source>
        <dbReference type="ARBA" id="ARBA00022763"/>
    </source>
</evidence>
<evidence type="ECO:0000256" key="2">
    <source>
        <dbReference type="ARBA" id="ARBA00022670"/>
    </source>
</evidence>
<evidence type="ECO:0000313" key="10">
    <source>
        <dbReference type="Proteomes" id="UP000199428"/>
    </source>
</evidence>
<comment type="similarity">
    <text evidence="1 8">Belongs to the SOS response-associated peptidase family.</text>
</comment>
<accession>A0A1G5S563</accession>
<keyword evidence="2 8" id="KW-0645">Protease</keyword>
<organism evidence="9 10">
    <name type="scientific">Pseudobutyrivibrio xylanivorans</name>
    <dbReference type="NCBI Taxonomy" id="185007"/>
    <lineage>
        <taxon>Bacteria</taxon>
        <taxon>Bacillati</taxon>
        <taxon>Bacillota</taxon>
        <taxon>Clostridia</taxon>
        <taxon>Lachnospirales</taxon>
        <taxon>Lachnospiraceae</taxon>
        <taxon>Pseudobutyrivibrio</taxon>
    </lineage>
</organism>
<evidence type="ECO:0000313" key="9">
    <source>
        <dbReference type="EMBL" id="SCZ81297.1"/>
    </source>
</evidence>